<dbReference type="OrthoDB" id="415825at2759"/>
<gene>
    <name evidence="1" type="ORF">AKAW2_40154A</name>
</gene>
<evidence type="ECO:0000313" key="1">
    <source>
        <dbReference type="EMBL" id="BCR98471.1"/>
    </source>
</evidence>
<name>A0A7R7W8T1_ASPKA</name>
<reference evidence="1" key="1">
    <citation type="submission" date="2021-01" db="EMBL/GenBank/DDBJ databases">
        <authorList>
            <consortium name="Aspergillus luchuensis mut. kawachii IFO 4304 genome sequencing consortium"/>
            <person name="Kazuki M."/>
            <person name="Futagami T."/>
        </authorList>
    </citation>
    <scope>NUCLEOTIDE SEQUENCE</scope>
    <source>
        <strain evidence="1">IFO 4308</strain>
    </source>
</reference>
<dbReference type="RefSeq" id="XP_041542237.1">
    <property type="nucleotide sequence ID" value="XM_041688454.1"/>
</dbReference>
<dbReference type="KEGG" id="aluc:AKAW2_40154A"/>
<accession>A0A7R7W8T1</accession>
<evidence type="ECO:0000313" key="2">
    <source>
        <dbReference type="Proteomes" id="UP000661280"/>
    </source>
</evidence>
<dbReference type="GeneID" id="64959796"/>
<dbReference type="Proteomes" id="UP000661280">
    <property type="component" value="Chromosome 4"/>
</dbReference>
<proteinExistence type="predicted"/>
<keyword evidence="2" id="KW-1185">Reference proteome</keyword>
<sequence>MSRSVTVPCDALLDITFFGLAAQEGETCAKTQGVNIYSIGLNQTEVPVWESFMEQLLHFHRKNPTYDGRFLVQRCPIQEPLVTPKSDTAYPHRQIKMHISNVEGRYTDPYIEDPVNAFLHESRHHFQLSSGFDKLAV</sequence>
<protein>
    <submittedName>
        <fullName evidence="1">Uncharacterized protein</fullName>
    </submittedName>
</protein>
<dbReference type="EMBL" id="AP024428">
    <property type="protein sequence ID" value="BCR98471.1"/>
    <property type="molecule type" value="Genomic_DNA"/>
</dbReference>
<reference evidence="1" key="2">
    <citation type="submission" date="2021-02" db="EMBL/GenBank/DDBJ databases">
        <title>Aspergillus luchuensis mut. kawachii IFO 4304 genome sequence.</title>
        <authorList>
            <person name="Mori K."/>
            <person name="Kadooka C."/>
            <person name="Goto M."/>
            <person name="Futagami T."/>
        </authorList>
    </citation>
    <scope>NUCLEOTIDE SEQUENCE</scope>
    <source>
        <strain evidence="1">IFO 4308</strain>
    </source>
</reference>
<organism evidence="1 2">
    <name type="scientific">Aspergillus kawachii</name>
    <name type="common">White koji mold</name>
    <name type="synonym">Aspergillus awamori var. kawachi</name>
    <dbReference type="NCBI Taxonomy" id="1069201"/>
    <lineage>
        <taxon>Eukaryota</taxon>
        <taxon>Fungi</taxon>
        <taxon>Dikarya</taxon>
        <taxon>Ascomycota</taxon>
        <taxon>Pezizomycotina</taxon>
        <taxon>Eurotiomycetes</taxon>
        <taxon>Eurotiomycetidae</taxon>
        <taxon>Eurotiales</taxon>
        <taxon>Aspergillaceae</taxon>
        <taxon>Aspergillus</taxon>
        <taxon>Aspergillus subgen. Circumdati</taxon>
    </lineage>
</organism>
<dbReference type="AlphaFoldDB" id="A0A7R7W8T1"/>